<protein>
    <submittedName>
        <fullName evidence="1">Uncharacterized protein</fullName>
    </submittedName>
</protein>
<accession>A0A6M4IP97</accession>
<reference evidence="1 2" key="1">
    <citation type="submission" date="2020-05" db="EMBL/GenBank/DDBJ databases">
        <title>Complete genome sequence of Gemmatimonas greenlandica TET16.</title>
        <authorList>
            <person name="Zeng Y."/>
        </authorList>
    </citation>
    <scope>NUCLEOTIDE SEQUENCE [LARGE SCALE GENOMIC DNA]</scope>
    <source>
        <strain evidence="1 2">TET16</strain>
    </source>
</reference>
<gene>
    <name evidence="1" type="ORF">HKW67_14130</name>
</gene>
<dbReference type="Proteomes" id="UP000500938">
    <property type="component" value="Chromosome"/>
</dbReference>
<dbReference type="EMBL" id="CP053085">
    <property type="protein sequence ID" value="QJR36563.1"/>
    <property type="molecule type" value="Genomic_DNA"/>
</dbReference>
<organism evidence="1 2">
    <name type="scientific">Gemmatimonas groenlandica</name>
    <dbReference type="NCBI Taxonomy" id="2732249"/>
    <lineage>
        <taxon>Bacteria</taxon>
        <taxon>Pseudomonadati</taxon>
        <taxon>Gemmatimonadota</taxon>
        <taxon>Gemmatimonadia</taxon>
        <taxon>Gemmatimonadales</taxon>
        <taxon>Gemmatimonadaceae</taxon>
        <taxon>Gemmatimonas</taxon>
    </lineage>
</organism>
<name>A0A6M4IP97_9BACT</name>
<dbReference type="KEGG" id="ggr:HKW67_14130"/>
<evidence type="ECO:0000313" key="2">
    <source>
        <dbReference type="Proteomes" id="UP000500938"/>
    </source>
</evidence>
<dbReference type="RefSeq" id="WP_171225995.1">
    <property type="nucleotide sequence ID" value="NZ_CP053085.1"/>
</dbReference>
<proteinExistence type="predicted"/>
<evidence type="ECO:0000313" key="1">
    <source>
        <dbReference type="EMBL" id="QJR36563.1"/>
    </source>
</evidence>
<keyword evidence="2" id="KW-1185">Reference proteome</keyword>
<dbReference type="AlphaFoldDB" id="A0A6M4IP97"/>
<sequence>MQKKRAVALQQEWGGKPCDHPAFAREYDLGARTGNFICTQCGKTVTFREKAEIVGARPPEDTAE</sequence>